<keyword evidence="3" id="KW-1003">Cell membrane</keyword>
<dbReference type="InterPro" id="IPR027417">
    <property type="entry name" value="P-loop_NTPase"/>
</dbReference>
<gene>
    <name evidence="10" type="ORF">BJP51_11445</name>
</gene>
<evidence type="ECO:0000256" key="8">
    <source>
        <dbReference type="ARBA" id="ARBA00023136"/>
    </source>
</evidence>
<dbReference type="Pfam" id="PF00005">
    <property type="entry name" value="ABC_tran"/>
    <property type="match status" value="1"/>
</dbReference>
<evidence type="ECO:0000256" key="2">
    <source>
        <dbReference type="ARBA" id="ARBA00022448"/>
    </source>
</evidence>
<dbReference type="PROSITE" id="PS50893">
    <property type="entry name" value="ABC_TRANSPORTER_2"/>
    <property type="match status" value="1"/>
</dbReference>
<keyword evidence="7" id="KW-0029">Amino-acid transport</keyword>
<evidence type="ECO:0000256" key="4">
    <source>
        <dbReference type="ARBA" id="ARBA00022741"/>
    </source>
</evidence>
<dbReference type="Gene3D" id="3.40.50.300">
    <property type="entry name" value="P-loop containing nucleotide triphosphate hydrolases"/>
    <property type="match status" value="1"/>
</dbReference>
<organism evidence="10 11">
    <name type="scientific">Paenibacillus odorifer</name>
    <dbReference type="NCBI Taxonomy" id="189426"/>
    <lineage>
        <taxon>Bacteria</taxon>
        <taxon>Bacillati</taxon>
        <taxon>Bacillota</taxon>
        <taxon>Bacilli</taxon>
        <taxon>Bacillales</taxon>
        <taxon>Paenibacillaceae</taxon>
        <taxon>Paenibacillus</taxon>
    </lineage>
</organism>
<proteinExistence type="inferred from homology"/>
<evidence type="ECO:0000256" key="7">
    <source>
        <dbReference type="ARBA" id="ARBA00022970"/>
    </source>
</evidence>
<dbReference type="PANTHER" id="PTHR43166">
    <property type="entry name" value="AMINO ACID IMPORT ATP-BINDING PROTEIN"/>
    <property type="match status" value="1"/>
</dbReference>
<dbReference type="PANTHER" id="PTHR43166:SF30">
    <property type="entry name" value="METHIONINE IMPORT ATP-BINDING PROTEIN METN"/>
    <property type="match status" value="1"/>
</dbReference>
<dbReference type="InterPro" id="IPR050086">
    <property type="entry name" value="MetN_ABC_transporter-like"/>
</dbReference>
<name>A0A1R0XED3_9BACL</name>
<evidence type="ECO:0000259" key="9">
    <source>
        <dbReference type="PROSITE" id="PS50893"/>
    </source>
</evidence>
<keyword evidence="4" id="KW-0547">Nucleotide-binding</keyword>
<dbReference type="InterPro" id="IPR003593">
    <property type="entry name" value="AAA+_ATPase"/>
</dbReference>
<keyword evidence="8" id="KW-0472">Membrane</keyword>
<dbReference type="FunFam" id="3.40.50.300:FF:000056">
    <property type="entry name" value="Cell division ATP-binding protein FtsE"/>
    <property type="match status" value="1"/>
</dbReference>
<dbReference type="GO" id="GO:0016887">
    <property type="term" value="F:ATP hydrolysis activity"/>
    <property type="evidence" value="ECO:0007669"/>
    <property type="project" value="InterPro"/>
</dbReference>
<evidence type="ECO:0000256" key="6">
    <source>
        <dbReference type="ARBA" id="ARBA00022967"/>
    </source>
</evidence>
<dbReference type="SMART" id="SM00382">
    <property type="entry name" value="AAA"/>
    <property type="match status" value="1"/>
</dbReference>
<dbReference type="PROSITE" id="PS00211">
    <property type="entry name" value="ABC_TRANSPORTER_1"/>
    <property type="match status" value="1"/>
</dbReference>
<dbReference type="GO" id="GO:0005886">
    <property type="term" value="C:plasma membrane"/>
    <property type="evidence" value="ECO:0007669"/>
    <property type="project" value="UniProtKB-ARBA"/>
</dbReference>
<keyword evidence="2" id="KW-0813">Transport</keyword>
<dbReference type="InterPro" id="IPR003439">
    <property type="entry name" value="ABC_transporter-like_ATP-bd"/>
</dbReference>
<evidence type="ECO:0000256" key="1">
    <source>
        <dbReference type="ARBA" id="ARBA00005417"/>
    </source>
</evidence>
<dbReference type="GO" id="GO:0005524">
    <property type="term" value="F:ATP binding"/>
    <property type="evidence" value="ECO:0007669"/>
    <property type="project" value="UniProtKB-KW"/>
</dbReference>
<dbReference type="SUPFAM" id="SSF52540">
    <property type="entry name" value="P-loop containing nucleoside triphosphate hydrolases"/>
    <property type="match status" value="1"/>
</dbReference>
<evidence type="ECO:0000256" key="5">
    <source>
        <dbReference type="ARBA" id="ARBA00022840"/>
    </source>
</evidence>
<keyword evidence="6" id="KW-1278">Translocase</keyword>
<evidence type="ECO:0000313" key="11">
    <source>
        <dbReference type="Proteomes" id="UP000187465"/>
    </source>
</evidence>
<protein>
    <recommendedName>
        <fullName evidence="9">ABC transporter domain-containing protein</fullName>
    </recommendedName>
</protein>
<evidence type="ECO:0000313" key="10">
    <source>
        <dbReference type="EMBL" id="OMD33407.1"/>
    </source>
</evidence>
<comment type="similarity">
    <text evidence="1">Belongs to the ABC transporter superfamily.</text>
</comment>
<reference evidence="10 11" key="1">
    <citation type="submission" date="2016-10" db="EMBL/GenBank/DDBJ databases">
        <title>Paenibacillus species isolates.</title>
        <authorList>
            <person name="Beno S.M."/>
        </authorList>
    </citation>
    <scope>NUCLEOTIDE SEQUENCE [LARGE SCALE GENOMIC DNA]</scope>
    <source>
        <strain evidence="10 11">FSL H7-0604</strain>
    </source>
</reference>
<dbReference type="InterPro" id="IPR017871">
    <property type="entry name" value="ABC_transporter-like_CS"/>
</dbReference>
<feature type="domain" description="ABC transporter" evidence="9">
    <location>
        <begin position="20"/>
        <end position="259"/>
    </location>
</feature>
<dbReference type="AlphaFoldDB" id="A0A1R0XED3"/>
<dbReference type="GO" id="GO:0006865">
    <property type="term" value="P:amino acid transport"/>
    <property type="evidence" value="ECO:0007669"/>
    <property type="project" value="UniProtKB-KW"/>
</dbReference>
<accession>A0A1R0XED3</accession>
<comment type="caution">
    <text evidence="10">The sequence shown here is derived from an EMBL/GenBank/DDBJ whole genome shotgun (WGS) entry which is preliminary data.</text>
</comment>
<keyword evidence="5" id="KW-0067">ATP-binding</keyword>
<sequence>MSHFMEVHYIRERKGELLILSLSRVSKGFKLKEGIYQAVDEVSLEVKQGSIHGIIGESGAGKSTLLRLMNLLEQPDQGTVTVDGHNLTEMPSKALRKARQKIGMIFQQFNLVYNVTVERNVSIPLELADVPKHERMKRVKECLDFVGLADKAKQYPAQLSGGQRQRVAIARALVNSPGILLCDEPTSSLDPGTTTDILNVLKHVNSSLGVTVVIVTHEMDVVKSICTHVSVMEKGRIVDSFSREDGEFRPAAASTGTYRDQILGKAGEDHV</sequence>
<dbReference type="EMBL" id="MKQP01000011">
    <property type="protein sequence ID" value="OMD33407.1"/>
    <property type="molecule type" value="Genomic_DNA"/>
</dbReference>
<evidence type="ECO:0000256" key="3">
    <source>
        <dbReference type="ARBA" id="ARBA00022475"/>
    </source>
</evidence>
<dbReference type="Proteomes" id="UP000187465">
    <property type="component" value="Unassembled WGS sequence"/>
</dbReference>